<gene>
    <name evidence="1" type="ORF">NUW54_g6523</name>
</gene>
<name>A0ACC1PS40_9APHY</name>
<dbReference type="Proteomes" id="UP001144978">
    <property type="component" value="Unassembled WGS sequence"/>
</dbReference>
<proteinExistence type="predicted"/>
<dbReference type="EMBL" id="JANSHE010001747">
    <property type="protein sequence ID" value="KAJ3001288.1"/>
    <property type="molecule type" value="Genomic_DNA"/>
</dbReference>
<comment type="caution">
    <text evidence="1">The sequence shown here is derived from an EMBL/GenBank/DDBJ whole genome shotgun (WGS) entry which is preliminary data.</text>
</comment>
<organism evidence="1 2">
    <name type="scientific">Trametes sanguinea</name>
    <dbReference type="NCBI Taxonomy" id="158606"/>
    <lineage>
        <taxon>Eukaryota</taxon>
        <taxon>Fungi</taxon>
        <taxon>Dikarya</taxon>
        <taxon>Basidiomycota</taxon>
        <taxon>Agaricomycotina</taxon>
        <taxon>Agaricomycetes</taxon>
        <taxon>Polyporales</taxon>
        <taxon>Polyporaceae</taxon>
        <taxon>Trametes</taxon>
    </lineage>
</organism>
<evidence type="ECO:0000313" key="1">
    <source>
        <dbReference type="EMBL" id="KAJ3001288.1"/>
    </source>
</evidence>
<sequence>MPSGKEMSNLLRGGDALLKFATFLSELVMIHRCWSMWDHRWPVFWLRALRRLPPALRRVLRVLSLLSAERSGGHGMRAGSVAAHMCGALWMACVYWMGIEDDGNSAPVVARTGGGATVSYIAIAGFLPPHYRTYHQAGASHAAFIEGAPGTPG</sequence>
<keyword evidence="2" id="KW-1185">Reference proteome</keyword>
<evidence type="ECO:0000313" key="2">
    <source>
        <dbReference type="Proteomes" id="UP001144978"/>
    </source>
</evidence>
<accession>A0ACC1PS40</accession>
<reference evidence="1" key="1">
    <citation type="submission" date="2022-08" db="EMBL/GenBank/DDBJ databases">
        <title>Genome Sequence of Pycnoporus sanguineus.</title>
        <authorList>
            <person name="Buettner E."/>
        </authorList>
    </citation>
    <scope>NUCLEOTIDE SEQUENCE</scope>
    <source>
        <strain evidence="1">CG-C14</strain>
    </source>
</reference>
<protein>
    <submittedName>
        <fullName evidence="1">Uncharacterized protein</fullName>
    </submittedName>
</protein>